<keyword evidence="2" id="KW-1185">Reference proteome</keyword>
<evidence type="ECO:0000313" key="2">
    <source>
        <dbReference type="Proteomes" id="UP000015453"/>
    </source>
</evidence>
<dbReference type="EMBL" id="AUSU01000357">
    <property type="protein sequence ID" value="EPS73663.1"/>
    <property type="molecule type" value="Genomic_DNA"/>
</dbReference>
<evidence type="ECO:0000313" key="1">
    <source>
        <dbReference type="EMBL" id="EPS73663.1"/>
    </source>
</evidence>
<dbReference type="Proteomes" id="UP000015453">
    <property type="component" value="Unassembled WGS sequence"/>
</dbReference>
<protein>
    <recommendedName>
        <fullName evidence="3">Clustered mitochondria protein N-terminal domain-containing protein</fullName>
    </recommendedName>
</protein>
<organism evidence="1 2">
    <name type="scientific">Genlisea aurea</name>
    <dbReference type="NCBI Taxonomy" id="192259"/>
    <lineage>
        <taxon>Eukaryota</taxon>
        <taxon>Viridiplantae</taxon>
        <taxon>Streptophyta</taxon>
        <taxon>Embryophyta</taxon>
        <taxon>Tracheophyta</taxon>
        <taxon>Spermatophyta</taxon>
        <taxon>Magnoliopsida</taxon>
        <taxon>eudicotyledons</taxon>
        <taxon>Gunneridae</taxon>
        <taxon>Pentapetalae</taxon>
        <taxon>asterids</taxon>
        <taxon>lamiids</taxon>
        <taxon>Lamiales</taxon>
        <taxon>Lentibulariaceae</taxon>
        <taxon>Genlisea</taxon>
    </lineage>
</organism>
<name>S8ECJ1_9LAMI</name>
<reference evidence="1 2" key="1">
    <citation type="journal article" date="2013" name="BMC Genomics">
        <title>The miniature genome of a carnivorous plant Genlisea aurea contains a low number of genes and short non-coding sequences.</title>
        <authorList>
            <person name="Leushkin E.V."/>
            <person name="Sutormin R.A."/>
            <person name="Nabieva E.R."/>
            <person name="Penin A.A."/>
            <person name="Kondrashov A.S."/>
            <person name="Logacheva M.D."/>
        </authorList>
    </citation>
    <scope>NUCLEOTIDE SEQUENCE [LARGE SCALE GENOMIC DNA]</scope>
</reference>
<comment type="caution">
    <text evidence="1">The sequence shown here is derived from an EMBL/GenBank/DDBJ whole genome shotgun (WGS) entry which is preliminary data.</text>
</comment>
<proteinExistence type="predicted"/>
<dbReference type="OrthoDB" id="1414216at2759"/>
<feature type="non-terminal residue" evidence="1">
    <location>
        <position position="73"/>
    </location>
</feature>
<dbReference type="AlphaFoldDB" id="S8ECJ1"/>
<sequence length="73" mass="7890">MAPKGGRGKSSKRKDKAAAALPVLMDVKVVLPDDSNVVLKGISTDRIIDIRRLVAVNAVTCNITNFSFSHQVR</sequence>
<evidence type="ECO:0008006" key="3">
    <source>
        <dbReference type="Google" id="ProtNLM"/>
    </source>
</evidence>
<accession>S8ECJ1</accession>
<gene>
    <name evidence="1" type="ORF">M569_01096</name>
</gene>